<sequence length="562" mass="64962">MSASCVGLNDLPDEILMIILKKLNNIEVFYSLQGVNQRLDRIIRDSIFTSCLTFIQRSLHDFIDVLSCDTILGRFCLQILPEIHDKIARLDLESSSMKHVLSAAAYPNLYVLGLYNINEESIQCLFVEAREILYHIYSYPSLMPYYNNITNKFPGGLFEYVRIVSLCDERPFEHEFFLRIDQSFPFMEILHLTNHKSQNRKQSHGSNNDNQNLSLIEYPLLSDLHIVNAHDDYIEQFLFHTKTYLRNNIHLYIDYASLQRNNEIQLDKQIILDIDYYVKKDIEKFVFDNAAQFNHAFNALINTAKTTIDNLTDSNVMMISHSGMQIDSGMMFGMNDPPPLEYVNGPMTLGIHGQFEFGTGNSYQQLCPRQSQAQADRNKIQMKHLENNDPYMRGQPPPYSNMNVHDHMLSSPNTMSRHIDPCYNSWNLPFSSHSMNQNEMMTSLVVENIDPLLGPSPGHEQHFMNSSPAMTHRSEQSMLHHRLYNNTRMHSSSHYTLRLNEGRRPPPSPQSNFAAQLDELQVNLQQQPDCQQQSFLRDPAFLSILNYLKTPPANLNVNDGQR</sequence>
<gene>
    <name evidence="3" type="ORF">MBJ925_LOCUS20499</name>
</gene>
<organism evidence="3 4">
    <name type="scientific">Rotaria magnacalcarata</name>
    <dbReference type="NCBI Taxonomy" id="392030"/>
    <lineage>
        <taxon>Eukaryota</taxon>
        <taxon>Metazoa</taxon>
        <taxon>Spiralia</taxon>
        <taxon>Gnathifera</taxon>
        <taxon>Rotifera</taxon>
        <taxon>Eurotatoria</taxon>
        <taxon>Bdelloidea</taxon>
        <taxon>Philodinida</taxon>
        <taxon>Philodinidae</taxon>
        <taxon>Rotaria</taxon>
    </lineage>
</organism>
<evidence type="ECO:0000313" key="3">
    <source>
        <dbReference type="EMBL" id="CAF2091910.1"/>
    </source>
</evidence>
<dbReference type="PROSITE" id="PS50181">
    <property type="entry name" value="FBOX"/>
    <property type="match status" value="1"/>
</dbReference>
<dbReference type="EMBL" id="CAJNRE010010541">
    <property type="protein sequence ID" value="CAF2091910.1"/>
    <property type="molecule type" value="Genomic_DNA"/>
</dbReference>
<feature type="domain" description="F-box" evidence="2">
    <location>
        <begin position="5"/>
        <end position="51"/>
    </location>
</feature>
<dbReference type="Proteomes" id="UP000663824">
    <property type="component" value="Unassembled WGS sequence"/>
</dbReference>
<dbReference type="AlphaFoldDB" id="A0A816SSX9"/>
<feature type="region of interest" description="Disordered" evidence="1">
    <location>
        <begin position="491"/>
        <end position="511"/>
    </location>
</feature>
<name>A0A816SSX9_9BILA</name>
<dbReference type="InterPro" id="IPR001810">
    <property type="entry name" value="F-box_dom"/>
</dbReference>
<evidence type="ECO:0000313" key="4">
    <source>
        <dbReference type="Proteomes" id="UP000663824"/>
    </source>
</evidence>
<protein>
    <recommendedName>
        <fullName evidence="2">F-box domain-containing protein</fullName>
    </recommendedName>
</protein>
<reference evidence="3" key="1">
    <citation type="submission" date="2021-02" db="EMBL/GenBank/DDBJ databases">
        <authorList>
            <person name="Nowell W R."/>
        </authorList>
    </citation>
    <scope>NUCLEOTIDE SEQUENCE</scope>
</reference>
<proteinExistence type="predicted"/>
<evidence type="ECO:0000259" key="2">
    <source>
        <dbReference type="PROSITE" id="PS50181"/>
    </source>
</evidence>
<evidence type="ECO:0000256" key="1">
    <source>
        <dbReference type="SAM" id="MobiDB-lite"/>
    </source>
</evidence>
<comment type="caution">
    <text evidence="3">The sequence shown here is derived from an EMBL/GenBank/DDBJ whole genome shotgun (WGS) entry which is preliminary data.</text>
</comment>
<accession>A0A816SSX9</accession>